<feature type="domain" description="Pseudouridine synthase RsuA/RluA-like" evidence="3">
    <location>
        <begin position="38"/>
        <end position="129"/>
    </location>
</feature>
<evidence type="ECO:0000313" key="4">
    <source>
        <dbReference type="EMBL" id="CAD7236123.1"/>
    </source>
</evidence>
<dbReference type="Gene3D" id="3.30.70.580">
    <property type="entry name" value="Pseudouridine synthase I, catalytic domain, N-terminal subdomain"/>
    <property type="match status" value="1"/>
</dbReference>
<dbReference type="AlphaFoldDB" id="A0A7R8ZY55"/>
<dbReference type="SUPFAM" id="SSF55174">
    <property type="entry name" value="Alpha-L RNA-binding motif"/>
    <property type="match status" value="1"/>
</dbReference>
<sequence>MGLVKVNDKIVTEMGYQVKPGDKVWFDGRLIKAERPVYILLNKPKGFICTTKDEKARKTVMDLVAKATDQRVYPVGRLDRPTTGVLLLTNDGELANKLTHPSFGARKVYYVTLDKVLEKSDLDAIKNGITLEEGLAK</sequence>
<dbReference type="GO" id="GO:0003723">
    <property type="term" value="F:RNA binding"/>
    <property type="evidence" value="ECO:0007669"/>
    <property type="project" value="InterPro"/>
</dbReference>
<dbReference type="InterPro" id="IPR020094">
    <property type="entry name" value="TruA/RsuA/RluB/E/F_N"/>
</dbReference>
<accession>A0A7R8ZY55</accession>
<dbReference type="PANTHER" id="PTHR47683:SF2">
    <property type="entry name" value="RNA-BINDING S4 DOMAIN-CONTAINING PROTEIN"/>
    <property type="match status" value="1"/>
</dbReference>
<proteinExistence type="inferred from homology"/>
<evidence type="ECO:0000256" key="2">
    <source>
        <dbReference type="ARBA" id="ARBA00023235"/>
    </source>
</evidence>
<keyword evidence="2" id="KW-0413">Isomerase</keyword>
<reference evidence="4" key="1">
    <citation type="submission" date="2020-11" db="EMBL/GenBank/DDBJ databases">
        <authorList>
            <person name="Tran Van P."/>
        </authorList>
    </citation>
    <scope>NUCLEOTIDE SEQUENCE</scope>
</reference>
<dbReference type="OrthoDB" id="440619at2759"/>
<evidence type="ECO:0000259" key="3">
    <source>
        <dbReference type="Pfam" id="PF00849"/>
    </source>
</evidence>
<dbReference type="GO" id="GO:0006364">
    <property type="term" value="P:rRNA processing"/>
    <property type="evidence" value="ECO:0007669"/>
    <property type="project" value="UniProtKB-ARBA"/>
</dbReference>
<dbReference type="PROSITE" id="PS50889">
    <property type="entry name" value="S4"/>
    <property type="match status" value="1"/>
</dbReference>
<dbReference type="InterPro" id="IPR050343">
    <property type="entry name" value="RsuA_PseudoU_synthase"/>
</dbReference>
<dbReference type="PROSITE" id="PS01149">
    <property type="entry name" value="PSI_RSU"/>
    <property type="match status" value="1"/>
</dbReference>
<dbReference type="PANTHER" id="PTHR47683">
    <property type="entry name" value="PSEUDOURIDINE SYNTHASE FAMILY PROTEIN-RELATED"/>
    <property type="match status" value="1"/>
</dbReference>
<dbReference type="Pfam" id="PF00849">
    <property type="entry name" value="PseudoU_synth_2"/>
    <property type="match status" value="1"/>
</dbReference>
<dbReference type="InterPro" id="IPR006145">
    <property type="entry name" value="PsdUridine_synth_RsuA/RluA"/>
</dbReference>
<name>A0A7R8ZY55_9CRUS</name>
<dbReference type="SUPFAM" id="SSF55120">
    <property type="entry name" value="Pseudouridine synthase"/>
    <property type="match status" value="1"/>
</dbReference>
<comment type="similarity">
    <text evidence="1">Belongs to the pseudouridine synthase RsuA family.</text>
</comment>
<dbReference type="Gene3D" id="3.10.290.10">
    <property type="entry name" value="RNA-binding S4 domain"/>
    <property type="match status" value="1"/>
</dbReference>
<dbReference type="CDD" id="cd00165">
    <property type="entry name" value="S4"/>
    <property type="match status" value="1"/>
</dbReference>
<gene>
    <name evidence="4" type="ORF">CTOB1V02_LOCUS13938</name>
</gene>
<dbReference type="GO" id="GO:0009982">
    <property type="term" value="F:pseudouridine synthase activity"/>
    <property type="evidence" value="ECO:0007669"/>
    <property type="project" value="InterPro"/>
</dbReference>
<protein>
    <recommendedName>
        <fullName evidence="3">Pseudouridine synthase RsuA/RluA-like domain-containing protein</fullName>
    </recommendedName>
</protein>
<dbReference type="InterPro" id="IPR036986">
    <property type="entry name" value="S4_RNA-bd_sf"/>
</dbReference>
<evidence type="ECO:0000256" key="1">
    <source>
        <dbReference type="ARBA" id="ARBA00008348"/>
    </source>
</evidence>
<feature type="non-terminal residue" evidence="4">
    <location>
        <position position="137"/>
    </location>
</feature>
<dbReference type="InterPro" id="IPR018496">
    <property type="entry name" value="PsdUridine_synth_RsuA/RluB_CS"/>
</dbReference>
<dbReference type="EMBL" id="OB676732">
    <property type="protein sequence ID" value="CAD7236123.1"/>
    <property type="molecule type" value="Genomic_DNA"/>
</dbReference>
<dbReference type="GO" id="GO:0001522">
    <property type="term" value="P:pseudouridine synthesis"/>
    <property type="evidence" value="ECO:0007669"/>
    <property type="project" value="InterPro"/>
</dbReference>
<dbReference type="InterPro" id="IPR020103">
    <property type="entry name" value="PsdUridine_synth_cat_dom_sf"/>
</dbReference>
<organism evidence="4">
    <name type="scientific">Cyprideis torosa</name>
    <dbReference type="NCBI Taxonomy" id="163714"/>
    <lineage>
        <taxon>Eukaryota</taxon>
        <taxon>Metazoa</taxon>
        <taxon>Ecdysozoa</taxon>
        <taxon>Arthropoda</taxon>
        <taxon>Crustacea</taxon>
        <taxon>Oligostraca</taxon>
        <taxon>Ostracoda</taxon>
        <taxon>Podocopa</taxon>
        <taxon>Podocopida</taxon>
        <taxon>Cytherocopina</taxon>
        <taxon>Cytheroidea</taxon>
        <taxon>Cytherideidae</taxon>
        <taxon>Cyprideis</taxon>
    </lineage>
</organism>